<evidence type="ECO:0000259" key="3">
    <source>
        <dbReference type="Pfam" id="PF16344"/>
    </source>
</evidence>
<keyword evidence="1" id="KW-1133">Transmembrane helix</keyword>
<dbReference type="GO" id="GO:0016989">
    <property type="term" value="F:sigma factor antagonist activity"/>
    <property type="evidence" value="ECO:0007669"/>
    <property type="project" value="TreeGrafter"/>
</dbReference>
<reference evidence="4 5" key="1">
    <citation type="submission" date="2014-04" db="EMBL/GenBank/DDBJ databases">
        <title>Characterization and application of a salt tolerant electro-active bacterium.</title>
        <authorList>
            <person name="Yang L."/>
            <person name="Wei S."/>
            <person name="Tay Q.X.M."/>
        </authorList>
    </citation>
    <scope>NUCLEOTIDE SEQUENCE [LARGE SCALE GENOMIC DNA]</scope>
    <source>
        <strain evidence="4 5">LY1</strain>
    </source>
</reference>
<name>A0A074KPQ2_9BACT</name>
<keyword evidence="1" id="KW-0472">Membrane</keyword>
<feature type="domain" description="Protein FecR C-terminal" evidence="3">
    <location>
        <begin position="245"/>
        <end position="314"/>
    </location>
</feature>
<dbReference type="InterPro" id="IPR006860">
    <property type="entry name" value="FecR"/>
</dbReference>
<dbReference type="EMBL" id="JMIH01000034">
    <property type="protein sequence ID" value="KEO71936.1"/>
    <property type="molecule type" value="Genomic_DNA"/>
</dbReference>
<protein>
    <submittedName>
        <fullName evidence="4">Uncharacterized protein</fullName>
    </submittedName>
</protein>
<gene>
    <name evidence="4" type="ORF">EL17_20685</name>
</gene>
<dbReference type="Gene3D" id="2.60.120.1440">
    <property type="match status" value="1"/>
</dbReference>
<feature type="transmembrane region" description="Helical" evidence="1">
    <location>
        <begin position="71"/>
        <end position="91"/>
    </location>
</feature>
<evidence type="ECO:0000259" key="2">
    <source>
        <dbReference type="Pfam" id="PF04773"/>
    </source>
</evidence>
<dbReference type="InterPro" id="IPR032508">
    <property type="entry name" value="FecR_C"/>
</dbReference>
<dbReference type="AlphaFoldDB" id="A0A074KPQ2"/>
<dbReference type="RefSeq" id="WP_035078953.1">
    <property type="nucleotide sequence ID" value="NZ_JMIH01000034.1"/>
</dbReference>
<evidence type="ECO:0000313" key="4">
    <source>
        <dbReference type="EMBL" id="KEO71936.1"/>
    </source>
</evidence>
<dbReference type="InterPro" id="IPR012373">
    <property type="entry name" value="Ferrdict_sens_TM"/>
</dbReference>
<keyword evidence="1" id="KW-0812">Transmembrane</keyword>
<dbReference type="Proteomes" id="UP000027821">
    <property type="component" value="Unassembled WGS sequence"/>
</dbReference>
<comment type="caution">
    <text evidence="4">The sequence shown here is derived from an EMBL/GenBank/DDBJ whole genome shotgun (WGS) entry which is preliminary data.</text>
</comment>
<feature type="domain" description="FecR protein" evidence="2">
    <location>
        <begin position="110"/>
        <end position="201"/>
    </location>
</feature>
<dbReference type="PANTHER" id="PTHR30273">
    <property type="entry name" value="PERIPLASMIC SIGNAL SENSOR AND SIGMA FACTOR ACTIVATOR FECR-RELATED"/>
    <property type="match status" value="1"/>
</dbReference>
<organism evidence="4 5">
    <name type="scientific">Anditalea andensis</name>
    <dbReference type="NCBI Taxonomy" id="1048983"/>
    <lineage>
        <taxon>Bacteria</taxon>
        <taxon>Pseudomonadati</taxon>
        <taxon>Bacteroidota</taxon>
        <taxon>Cytophagia</taxon>
        <taxon>Cytophagales</taxon>
        <taxon>Cytophagaceae</taxon>
        <taxon>Anditalea</taxon>
    </lineage>
</organism>
<dbReference type="OrthoDB" id="645173at2"/>
<dbReference type="Gene3D" id="3.55.50.30">
    <property type="match status" value="1"/>
</dbReference>
<evidence type="ECO:0000313" key="5">
    <source>
        <dbReference type="Proteomes" id="UP000027821"/>
    </source>
</evidence>
<dbReference type="Pfam" id="PF16344">
    <property type="entry name" value="FecR_C"/>
    <property type="match status" value="1"/>
</dbReference>
<accession>A0A074KPQ2</accession>
<dbReference type="eggNOG" id="COG3712">
    <property type="taxonomic scope" value="Bacteria"/>
</dbReference>
<sequence length="320" mass="37077">MNSAYYRKLIYKQLNGTINREEQEILDHWYELYETETPYLSPGQIKSIKVRQRIFFNRYLKKKVTSDMSFLWKYAAVIGLLFTVSFLLFQIKYQQKPILNSLEEIDWQEIITVNKIRKRIILPDKSTVYLQGNSSLKFAANFQTNRTVHLKGQAFFDIVPHVASPFVVMADGVAVTVLGTSFTVNAKKEAFTTVAILTGKVSVNDSHSSHYLIPKEKISIDHLKGTFTKDLIDIDKEFAWTKGEIIFDHTPIKLAIDELVEWYDIEQVEWQMDPHQYACTVTGKYQYNSLVEILESISYAISLEYKIDHKKLIISAMDCS</sequence>
<dbReference type="PANTHER" id="PTHR30273:SF2">
    <property type="entry name" value="PROTEIN FECR"/>
    <property type="match status" value="1"/>
</dbReference>
<dbReference type="STRING" id="1048983.EL17_20685"/>
<keyword evidence="5" id="KW-1185">Reference proteome</keyword>
<proteinExistence type="predicted"/>
<evidence type="ECO:0000256" key="1">
    <source>
        <dbReference type="SAM" id="Phobius"/>
    </source>
</evidence>
<dbReference type="Pfam" id="PF04773">
    <property type="entry name" value="FecR"/>
    <property type="match status" value="1"/>
</dbReference>